<evidence type="ECO:0000313" key="1">
    <source>
        <dbReference type="EMBL" id="CAH1966660.1"/>
    </source>
</evidence>
<dbReference type="AlphaFoldDB" id="A0A9P0K906"/>
<sequence>MLRTASFGNPPSMTKRQVGPLLYPLKTYQAEEAEMRN</sequence>
<evidence type="ECO:0000313" key="2">
    <source>
        <dbReference type="Proteomes" id="UP001152888"/>
    </source>
</evidence>
<protein>
    <submittedName>
        <fullName evidence="1">Uncharacterized protein</fullName>
    </submittedName>
</protein>
<comment type="caution">
    <text evidence="1">The sequence shown here is derived from an EMBL/GenBank/DDBJ whole genome shotgun (WGS) entry which is preliminary data.</text>
</comment>
<organism evidence="1 2">
    <name type="scientific">Acanthoscelides obtectus</name>
    <name type="common">Bean weevil</name>
    <name type="synonym">Bruchus obtectus</name>
    <dbReference type="NCBI Taxonomy" id="200917"/>
    <lineage>
        <taxon>Eukaryota</taxon>
        <taxon>Metazoa</taxon>
        <taxon>Ecdysozoa</taxon>
        <taxon>Arthropoda</taxon>
        <taxon>Hexapoda</taxon>
        <taxon>Insecta</taxon>
        <taxon>Pterygota</taxon>
        <taxon>Neoptera</taxon>
        <taxon>Endopterygota</taxon>
        <taxon>Coleoptera</taxon>
        <taxon>Polyphaga</taxon>
        <taxon>Cucujiformia</taxon>
        <taxon>Chrysomeloidea</taxon>
        <taxon>Chrysomelidae</taxon>
        <taxon>Bruchinae</taxon>
        <taxon>Bruchini</taxon>
        <taxon>Acanthoscelides</taxon>
    </lineage>
</organism>
<accession>A0A9P0K906</accession>
<gene>
    <name evidence="1" type="ORF">ACAOBT_LOCUS6957</name>
</gene>
<dbReference type="Proteomes" id="UP001152888">
    <property type="component" value="Unassembled WGS sequence"/>
</dbReference>
<keyword evidence="2" id="KW-1185">Reference proteome</keyword>
<dbReference type="EMBL" id="CAKOFQ010006735">
    <property type="protein sequence ID" value="CAH1966660.1"/>
    <property type="molecule type" value="Genomic_DNA"/>
</dbReference>
<name>A0A9P0K906_ACAOB</name>
<reference evidence="1" key="1">
    <citation type="submission" date="2022-03" db="EMBL/GenBank/DDBJ databases">
        <authorList>
            <person name="Sayadi A."/>
        </authorList>
    </citation>
    <scope>NUCLEOTIDE SEQUENCE</scope>
</reference>
<dbReference type="OrthoDB" id="6798394at2759"/>
<proteinExistence type="predicted"/>